<dbReference type="CDD" id="cd03789">
    <property type="entry name" value="GT9_LPS_heptosyltransferase"/>
    <property type="match status" value="1"/>
</dbReference>
<dbReference type="SUPFAM" id="SSF53756">
    <property type="entry name" value="UDP-Glycosyltransferase/glycogen phosphorylase"/>
    <property type="match status" value="1"/>
</dbReference>
<comment type="caution">
    <text evidence="3">The sequence shown here is derived from an EMBL/GenBank/DDBJ whole genome shotgun (WGS) entry which is preliminary data.</text>
</comment>
<name>A0A7X0LSI6_9ACTN</name>
<dbReference type="InterPro" id="IPR051199">
    <property type="entry name" value="LPS_LOS_Heptosyltrfase"/>
</dbReference>
<keyword evidence="1" id="KW-0328">Glycosyltransferase</keyword>
<dbReference type="PANTHER" id="PTHR30160">
    <property type="entry name" value="TETRAACYLDISACCHARIDE 4'-KINASE-RELATED"/>
    <property type="match status" value="1"/>
</dbReference>
<dbReference type="Proteomes" id="UP000540423">
    <property type="component" value="Unassembled WGS sequence"/>
</dbReference>
<evidence type="ECO:0000313" key="3">
    <source>
        <dbReference type="EMBL" id="MBB6438509.1"/>
    </source>
</evidence>
<keyword evidence="4" id="KW-1185">Reference proteome</keyword>
<accession>A0A7X0LSI6</accession>
<dbReference type="GO" id="GO:0009244">
    <property type="term" value="P:lipopolysaccharide core region biosynthetic process"/>
    <property type="evidence" value="ECO:0007669"/>
    <property type="project" value="TreeGrafter"/>
</dbReference>
<organism evidence="3 4">
    <name type="scientific">Streptomyces candidus</name>
    <dbReference type="NCBI Taxonomy" id="67283"/>
    <lineage>
        <taxon>Bacteria</taxon>
        <taxon>Bacillati</taxon>
        <taxon>Actinomycetota</taxon>
        <taxon>Actinomycetes</taxon>
        <taxon>Kitasatosporales</taxon>
        <taxon>Streptomycetaceae</taxon>
        <taxon>Streptomyces</taxon>
    </lineage>
</organism>
<proteinExistence type="predicted"/>
<dbReference type="Gene3D" id="3.40.50.2000">
    <property type="entry name" value="Glycogen Phosphorylase B"/>
    <property type="match status" value="2"/>
</dbReference>
<dbReference type="PANTHER" id="PTHR30160:SF1">
    <property type="entry name" value="LIPOPOLYSACCHARIDE 1,2-N-ACETYLGLUCOSAMINETRANSFERASE-RELATED"/>
    <property type="match status" value="1"/>
</dbReference>
<gene>
    <name evidence="3" type="ORF">HNQ79_005021</name>
</gene>
<evidence type="ECO:0000313" key="4">
    <source>
        <dbReference type="Proteomes" id="UP000540423"/>
    </source>
</evidence>
<reference evidence="3 4" key="1">
    <citation type="submission" date="2020-08" db="EMBL/GenBank/DDBJ databases">
        <title>Genomic Encyclopedia of Type Strains, Phase IV (KMG-IV): sequencing the most valuable type-strain genomes for metagenomic binning, comparative biology and taxonomic classification.</title>
        <authorList>
            <person name="Goeker M."/>
        </authorList>
    </citation>
    <scope>NUCLEOTIDE SEQUENCE [LARGE SCALE GENOMIC DNA]</scope>
    <source>
        <strain evidence="3 4">DSM 40141</strain>
    </source>
</reference>
<dbReference type="Pfam" id="PF01075">
    <property type="entry name" value="Glyco_transf_9"/>
    <property type="match status" value="1"/>
</dbReference>
<evidence type="ECO:0000256" key="2">
    <source>
        <dbReference type="ARBA" id="ARBA00022679"/>
    </source>
</evidence>
<dbReference type="GO" id="GO:0008713">
    <property type="term" value="F:ADP-heptose-lipopolysaccharide heptosyltransferase activity"/>
    <property type="evidence" value="ECO:0007669"/>
    <property type="project" value="TreeGrafter"/>
</dbReference>
<dbReference type="AlphaFoldDB" id="A0A7X0LSI6"/>
<dbReference type="GO" id="GO:0005829">
    <property type="term" value="C:cytosol"/>
    <property type="evidence" value="ECO:0007669"/>
    <property type="project" value="TreeGrafter"/>
</dbReference>
<sequence>MRAPGDRVQKRSLTASAAACGGGGPQTRGAGKVIVVCLDDMSGVLLAGPAVRAVAARAAHVTMLCAPRGASAAALLPHVDEVLVWEAPWSSARPPTVQEADVEGLVGRMRDAAYDAALVVAPAEQSPLPLALLLRMAHVPRIGAPLTEPPGSLVDVPHRRVPGRHDVEAALDTAAALGFPPGAGDDGRLRVLPAPDTTALTGNGPYVVLHPGAAAHARAWDAGRAAEAVVLLADAGHRVVVTGGPRETALTRKVSGDTAVDLGGRTDLRTLSGVLRAADVVVAGDPGPAHLAAACATPVVSVGSPGGSAERRSPYGVPAVLLGGQEAPVPATGRSAPDEALPDDVLRAVQKLMKESR</sequence>
<dbReference type="EMBL" id="JACHEM010000014">
    <property type="protein sequence ID" value="MBB6438509.1"/>
    <property type="molecule type" value="Genomic_DNA"/>
</dbReference>
<keyword evidence="2 3" id="KW-0808">Transferase</keyword>
<dbReference type="InterPro" id="IPR002201">
    <property type="entry name" value="Glyco_trans_9"/>
</dbReference>
<evidence type="ECO:0000256" key="1">
    <source>
        <dbReference type="ARBA" id="ARBA00022676"/>
    </source>
</evidence>
<protein>
    <submittedName>
        <fullName evidence="3">ADP-heptose:LPS heptosyltransferase</fullName>
    </submittedName>
</protein>